<dbReference type="SUPFAM" id="SSF46774">
    <property type="entry name" value="ARID-like"/>
    <property type="match status" value="1"/>
</dbReference>
<feature type="compositionally biased region" description="Polar residues" evidence="10">
    <location>
        <begin position="471"/>
        <end position="487"/>
    </location>
</feature>
<feature type="compositionally biased region" description="Polar residues" evidence="10">
    <location>
        <begin position="648"/>
        <end position="665"/>
    </location>
</feature>
<comment type="subcellular location">
    <subcellularLocation>
        <location evidence="9">Nucleus</location>
    </subcellularLocation>
</comment>
<dbReference type="GO" id="GO:0005634">
    <property type="term" value="C:nucleus"/>
    <property type="evidence" value="ECO:0007669"/>
    <property type="project" value="UniProtKB-SubCell"/>
</dbReference>
<evidence type="ECO:0000259" key="12">
    <source>
        <dbReference type="PROSITE" id="PS51486"/>
    </source>
</evidence>
<feature type="region of interest" description="Disordered" evidence="10">
    <location>
        <begin position="648"/>
        <end position="686"/>
    </location>
</feature>
<keyword evidence="5 9" id="KW-0238">DNA-binding</keyword>
<dbReference type="InterPro" id="IPR036431">
    <property type="entry name" value="ARID_dom_sf"/>
</dbReference>
<comment type="subunit">
    <text evidence="8">Heterodimer with ARID3A. Interacts with unphosphorylated RB1.</text>
</comment>
<gene>
    <name evidence="13" type="ORF">CCH79_00016972</name>
</gene>
<evidence type="ECO:0000256" key="10">
    <source>
        <dbReference type="SAM" id="MobiDB-lite"/>
    </source>
</evidence>
<evidence type="ECO:0000256" key="3">
    <source>
        <dbReference type="ARBA" id="ARBA00022990"/>
    </source>
</evidence>
<accession>A0A315VHP1</accession>
<keyword evidence="2" id="KW-0597">Phosphoprotein</keyword>
<feature type="region of interest" description="Disordered" evidence="10">
    <location>
        <begin position="140"/>
        <end position="173"/>
    </location>
</feature>
<dbReference type="PANTHER" id="PTHR15348">
    <property type="entry name" value="AT-RICH INTERACTIVE DOMAIN-CONTAINING PROTEIN ARID DOMAIN- CONTAINING PROTEIN DEAD RINGER PROTEIN B-CELL REGULATOR OF IGH TRANSCRIPTION BRIGHT"/>
    <property type="match status" value="1"/>
</dbReference>
<comment type="caution">
    <text evidence="13">The sequence shown here is derived from an EMBL/GenBank/DDBJ whole genome shotgun (WGS) entry which is preliminary data.</text>
</comment>
<evidence type="ECO:0000313" key="14">
    <source>
        <dbReference type="Proteomes" id="UP000250572"/>
    </source>
</evidence>
<dbReference type="PROSITE" id="PS51486">
    <property type="entry name" value="REKLES"/>
    <property type="match status" value="1"/>
</dbReference>
<feature type="compositionally biased region" description="Acidic residues" evidence="10">
    <location>
        <begin position="111"/>
        <end position="122"/>
    </location>
</feature>
<evidence type="ECO:0000256" key="8">
    <source>
        <dbReference type="ARBA" id="ARBA00062449"/>
    </source>
</evidence>
<feature type="compositionally biased region" description="Basic and acidic residues" evidence="10">
    <location>
        <begin position="95"/>
        <end position="110"/>
    </location>
</feature>
<proteinExistence type="predicted"/>
<dbReference type="Gene3D" id="1.10.150.60">
    <property type="entry name" value="ARID DNA-binding domain"/>
    <property type="match status" value="1"/>
</dbReference>
<keyword evidence="6" id="KW-0804">Transcription</keyword>
<keyword evidence="1" id="KW-0488">Methylation</keyword>
<dbReference type="InterPro" id="IPR045147">
    <property type="entry name" value="ARI3A/B/C"/>
</dbReference>
<protein>
    <recommendedName>
        <fullName evidence="9">AT-rich interactive domain-containing protein 3</fullName>
        <shortName evidence="9">ARID domain-containing protein</shortName>
    </recommendedName>
</protein>
<reference evidence="13 14" key="1">
    <citation type="journal article" date="2018" name="G3 (Bethesda)">
        <title>A High-Quality Reference Genome for the Invasive Mosquitofish Gambusia affinis Using a Chicago Library.</title>
        <authorList>
            <person name="Hoffberg S.L."/>
            <person name="Troendle N.J."/>
            <person name="Glenn T.C."/>
            <person name="Mahmud O."/>
            <person name="Louha S."/>
            <person name="Chalopin D."/>
            <person name="Bennetzen J.L."/>
            <person name="Mauricio R."/>
        </authorList>
    </citation>
    <scope>NUCLEOTIDE SEQUENCE [LARGE SCALE GENOMIC DNA]</scope>
    <source>
        <strain evidence="13">NE01/NJP1002.9</strain>
        <tissue evidence="13">Muscle</tissue>
    </source>
</reference>
<dbReference type="GO" id="GO:0003677">
    <property type="term" value="F:DNA binding"/>
    <property type="evidence" value="ECO:0007669"/>
    <property type="project" value="UniProtKB-UniRule"/>
</dbReference>
<name>A0A315VHP1_GAMAF</name>
<organism evidence="13 14">
    <name type="scientific">Gambusia affinis</name>
    <name type="common">Western mosquitofish</name>
    <name type="synonym">Heterandria affinis</name>
    <dbReference type="NCBI Taxonomy" id="33528"/>
    <lineage>
        <taxon>Eukaryota</taxon>
        <taxon>Metazoa</taxon>
        <taxon>Chordata</taxon>
        <taxon>Craniata</taxon>
        <taxon>Vertebrata</taxon>
        <taxon>Euteleostomi</taxon>
        <taxon>Actinopterygii</taxon>
        <taxon>Neopterygii</taxon>
        <taxon>Teleostei</taxon>
        <taxon>Neoteleostei</taxon>
        <taxon>Acanthomorphata</taxon>
        <taxon>Ovalentaria</taxon>
        <taxon>Atherinomorphae</taxon>
        <taxon>Cyprinodontiformes</taxon>
        <taxon>Poeciliidae</taxon>
        <taxon>Poeciliinae</taxon>
        <taxon>Gambusia</taxon>
    </lineage>
</organism>
<evidence type="ECO:0000256" key="7">
    <source>
        <dbReference type="ARBA" id="ARBA00023242"/>
    </source>
</evidence>
<dbReference type="EMBL" id="NHOQ01001748">
    <property type="protein sequence ID" value="PWA22389.1"/>
    <property type="molecule type" value="Genomic_DNA"/>
</dbReference>
<evidence type="ECO:0000313" key="13">
    <source>
        <dbReference type="EMBL" id="PWA22389.1"/>
    </source>
</evidence>
<dbReference type="FunFam" id="1.10.150.60:FF:000008">
    <property type="entry name" value="Putative AT-rich interactive domain-containing protein 3B"/>
    <property type="match status" value="1"/>
</dbReference>
<keyword evidence="14" id="KW-1185">Reference proteome</keyword>
<feature type="domain" description="REKLES" evidence="12">
    <location>
        <begin position="553"/>
        <end position="650"/>
    </location>
</feature>
<dbReference type="PANTHER" id="PTHR15348:SF30">
    <property type="entry name" value="AT-RICH INTERACTIVE DOMAIN-CONTAINING PROTEIN 3"/>
    <property type="match status" value="1"/>
</dbReference>
<keyword evidence="4 9" id="KW-0805">Transcription regulation</keyword>
<feature type="domain" description="ARID" evidence="11">
    <location>
        <begin position="356"/>
        <end position="448"/>
    </location>
</feature>
<keyword evidence="3" id="KW-0007">Acetylation</keyword>
<dbReference type="STRING" id="33528.ENSGAFP00000021437"/>
<feature type="region of interest" description="Disordered" evidence="10">
    <location>
        <begin position="460"/>
        <end position="500"/>
    </location>
</feature>
<evidence type="ECO:0000259" key="11">
    <source>
        <dbReference type="PROSITE" id="PS51011"/>
    </source>
</evidence>
<dbReference type="Pfam" id="PF01388">
    <property type="entry name" value="ARID"/>
    <property type="match status" value="1"/>
</dbReference>
<feature type="compositionally biased region" description="Low complexity" evidence="10">
    <location>
        <begin position="666"/>
        <end position="686"/>
    </location>
</feature>
<comment type="function">
    <text evidence="9">Transcription factor.</text>
</comment>
<sequence length="686" mass="76215">MNYSKAQMSNLSDEGSLQQSVPEGVKLGPVMEQLQRHPAAKLEMNLQEKHFLQTQFLLAHQATAARGPGGSRPDPLLCGEPDGPIHQTALNQTELKQESKDSDGEQREMLEPEEGDEVEEEGDERKMSFQYVSHFQPYSTSLPSAAEQKSEPSPSAVKEEQEEKNLLPPVGQSSFRSPNGLADWGYDELFKLVGCTRFQMKNESRGDFRYCIDVFMEFMNPKLVLKMVMVPIGGLLWALVSLYDSRLTGKGERKGGRHAANVSRVRESNPRRGLKASKCGLCYPLRHHSTPPLCCHVIRLMATTPTHPNVSQAHFSKCKDSFKLRGSGVWTEESDGAKARGEPSRDFAKLYELDNDPQRKEFLDELFVFMQKRGTPVNRIPIMAKQVLDLYRLYKLVTEKGGLVEVINKKIWREITKGLNLPTSITSAAFTLRTQYMKYLYPFECAKKGLSSPGELQAAIDSNRREGRRPSYNSTLYRYSPSQTSAPHSLLPSPTVHSPPTAHNGINMSLSASSILKRSTDENSTPVISRLPMALGHQQQQHHHPHHQLTQPATLEHLRERLDRPADGPEKKMMRLAEEQQRLMQQALQQNLLAMASHFNPVSLKLNDGHEKKKDLSLSISTNGPASIGVSVEVNGTVYSGTLLAQKTSAPVSSQTVTPVGTSGFSALSCSRSPSFSSSTSSKGPN</sequence>
<evidence type="ECO:0000256" key="9">
    <source>
        <dbReference type="RuleBase" id="RU369100"/>
    </source>
</evidence>
<evidence type="ECO:0000256" key="6">
    <source>
        <dbReference type="ARBA" id="ARBA00023163"/>
    </source>
</evidence>
<dbReference type="GO" id="GO:0006357">
    <property type="term" value="P:regulation of transcription by RNA polymerase II"/>
    <property type="evidence" value="ECO:0007669"/>
    <property type="project" value="InterPro"/>
</dbReference>
<feature type="compositionally biased region" description="Polar residues" evidence="10">
    <location>
        <begin position="1"/>
        <end position="21"/>
    </location>
</feature>
<dbReference type="InterPro" id="IPR001606">
    <property type="entry name" value="ARID_dom"/>
</dbReference>
<dbReference type="SMART" id="SM01014">
    <property type="entry name" value="ARID"/>
    <property type="match status" value="1"/>
</dbReference>
<feature type="region of interest" description="Disordered" evidence="10">
    <location>
        <begin position="63"/>
        <end position="125"/>
    </location>
</feature>
<comment type="subunit">
    <text evidence="9">Homodimer.</text>
</comment>
<dbReference type="InterPro" id="IPR023334">
    <property type="entry name" value="REKLES_domain"/>
</dbReference>
<dbReference type="Proteomes" id="UP000250572">
    <property type="component" value="Unassembled WGS sequence"/>
</dbReference>
<keyword evidence="7 9" id="KW-0539">Nucleus</keyword>
<evidence type="ECO:0000256" key="4">
    <source>
        <dbReference type="ARBA" id="ARBA00023015"/>
    </source>
</evidence>
<dbReference type="AlphaFoldDB" id="A0A315VHP1"/>
<dbReference type="PROSITE" id="PS51011">
    <property type="entry name" value="ARID"/>
    <property type="match status" value="1"/>
</dbReference>
<evidence type="ECO:0000256" key="1">
    <source>
        <dbReference type="ARBA" id="ARBA00022481"/>
    </source>
</evidence>
<dbReference type="SMART" id="SM00501">
    <property type="entry name" value="BRIGHT"/>
    <property type="match status" value="1"/>
</dbReference>
<feature type="region of interest" description="Disordered" evidence="10">
    <location>
        <begin position="1"/>
        <end position="22"/>
    </location>
</feature>
<evidence type="ECO:0000256" key="5">
    <source>
        <dbReference type="ARBA" id="ARBA00023125"/>
    </source>
</evidence>
<evidence type="ECO:0000256" key="2">
    <source>
        <dbReference type="ARBA" id="ARBA00022553"/>
    </source>
</evidence>